<dbReference type="GO" id="GO:0008381">
    <property type="term" value="F:mechanosensitive monoatomic ion channel activity"/>
    <property type="evidence" value="ECO:0007669"/>
    <property type="project" value="InterPro"/>
</dbReference>
<keyword evidence="5 7" id="KW-1133">Transmembrane helix</keyword>
<feature type="domain" description="Mechanosensitive ion channel transmembrane helices 2/3" evidence="10">
    <location>
        <begin position="64"/>
        <end position="105"/>
    </location>
</feature>
<dbReference type="InterPro" id="IPR023408">
    <property type="entry name" value="MscS_beta-dom_sf"/>
</dbReference>
<dbReference type="PANTHER" id="PTHR30221">
    <property type="entry name" value="SMALL-CONDUCTANCE MECHANOSENSITIVE CHANNEL"/>
    <property type="match status" value="1"/>
</dbReference>
<feature type="transmembrane region" description="Helical" evidence="7">
    <location>
        <begin position="87"/>
        <end position="104"/>
    </location>
</feature>
<keyword evidence="3" id="KW-1003">Cell membrane</keyword>
<evidence type="ECO:0000256" key="6">
    <source>
        <dbReference type="ARBA" id="ARBA00023136"/>
    </source>
</evidence>
<proteinExistence type="inferred from homology"/>
<evidence type="ECO:0000259" key="8">
    <source>
        <dbReference type="Pfam" id="PF00924"/>
    </source>
</evidence>
<dbReference type="InterPro" id="IPR049142">
    <property type="entry name" value="MS_channel_1st"/>
</dbReference>
<dbReference type="InterPro" id="IPR045275">
    <property type="entry name" value="MscS_archaea/bacteria_type"/>
</dbReference>
<feature type="domain" description="Mechanosensitive ion channel MscS C-terminal" evidence="9">
    <location>
        <begin position="181"/>
        <end position="262"/>
    </location>
</feature>
<dbReference type="EMBL" id="JADIMU010000065">
    <property type="protein sequence ID" value="MBO8443959.1"/>
    <property type="molecule type" value="Genomic_DNA"/>
</dbReference>
<dbReference type="Pfam" id="PF21082">
    <property type="entry name" value="MS_channel_3rd"/>
    <property type="match status" value="1"/>
</dbReference>
<dbReference type="Gene3D" id="3.30.70.100">
    <property type="match status" value="1"/>
</dbReference>
<evidence type="ECO:0000256" key="4">
    <source>
        <dbReference type="ARBA" id="ARBA00022692"/>
    </source>
</evidence>
<evidence type="ECO:0000259" key="9">
    <source>
        <dbReference type="Pfam" id="PF21082"/>
    </source>
</evidence>
<gene>
    <name evidence="11" type="ORF">IAC42_09440</name>
</gene>
<dbReference type="InterPro" id="IPR010920">
    <property type="entry name" value="LSM_dom_sf"/>
</dbReference>
<dbReference type="Gene3D" id="2.30.30.60">
    <property type="match status" value="1"/>
</dbReference>
<feature type="domain" description="Mechanosensitive ion channel MscS" evidence="8">
    <location>
        <begin position="107"/>
        <end position="173"/>
    </location>
</feature>
<evidence type="ECO:0000256" key="5">
    <source>
        <dbReference type="ARBA" id="ARBA00022989"/>
    </source>
</evidence>
<dbReference type="Pfam" id="PF00924">
    <property type="entry name" value="MS_channel_2nd"/>
    <property type="match status" value="1"/>
</dbReference>
<dbReference type="Pfam" id="PF21088">
    <property type="entry name" value="MS_channel_1st"/>
    <property type="match status" value="1"/>
</dbReference>
<dbReference type="SUPFAM" id="SSF50182">
    <property type="entry name" value="Sm-like ribonucleoproteins"/>
    <property type="match status" value="1"/>
</dbReference>
<reference evidence="11" key="2">
    <citation type="journal article" date="2021" name="PeerJ">
        <title>Extensive microbial diversity within the chicken gut microbiome revealed by metagenomics and culture.</title>
        <authorList>
            <person name="Gilroy R."/>
            <person name="Ravi A."/>
            <person name="Getino M."/>
            <person name="Pursley I."/>
            <person name="Horton D.L."/>
            <person name="Alikhan N.F."/>
            <person name="Baker D."/>
            <person name="Gharbi K."/>
            <person name="Hall N."/>
            <person name="Watson M."/>
            <person name="Adriaenssens E.M."/>
            <person name="Foster-Nyarko E."/>
            <person name="Jarju S."/>
            <person name="Secka A."/>
            <person name="Antonio M."/>
            <person name="Oren A."/>
            <person name="Chaudhuri R.R."/>
            <person name="La Ragione R."/>
            <person name="Hildebrand F."/>
            <person name="Pallen M.J."/>
        </authorList>
    </citation>
    <scope>NUCLEOTIDE SEQUENCE</scope>
    <source>
        <strain evidence="11">11167</strain>
    </source>
</reference>
<comment type="caution">
    <text evidence="11">The sequence shown here is derived from an EMBL/GenBank/DDBJ whole genome shotgun (WGS) entry which is preliminary data.</text>
</comment>
<dbReference type="SUPFAM" id="SSF82861">
    <property type="entry name" value="Mechanosensitive channel protein MscS (YggB), transmembrane region"/>
    <property type="match status" value="1"/>
</dbReference>
<dbReference type="AlphaFoldDB" id="A0A9D9EA34"/>
<evidence type="ECO:0000259" key="10">
    <source>
        <dbReference type="Pfam" id="PF21088"/>
    </source>
</evidence>
<dbReference type="SUPFAM" id="SSF82689">
    <property type="entry name" value="Mechanosensitive channel protein MscS (YggB), C-terminal domain"/>
    <property type="match status" value="1"/>
</dbReference>
<evidence type="ECO:0000256" key="2">
    <source>
        <dbReference type="ARBA" id="ARBA00008017"/>
    </source>
</evidence>
<accession>A0A9D9EA34</accession>
<keyword evidence="4 7" id="KW-0812">Transmembrane</keyword>
<protein>
    <submittedName>
        <fullName evidence="11">Mechanosensitive ion channel family protein</fullName>
    </submittedName>
</protein>
<dbReference type="GO" id="GO:0005886">
    <property type="term" value="C:plasma membrane"/>
    <property type="evidence" value="ECO:0007669"/>
    <property type="project" value="UniProtKB-SubCell"/>
</dbReference>
<comment type="similarity">
    <text evidence="2">Belongs to the MscS (TC 1.A.23) family.</text>
</comment>
<evidence type="ECO:0000256" key="1">
    <source>
        <dbReference type="ARBA" id="ARBA00004651"/>
    </source>
</evidence>
<comment type="subcellular location">
    <subcellularLocation>
        <location evidence="1">Cell membrane</location>
        <topology evidence="1">Multi-pass membrane protein</topology>
    </subcellularLocation>
</comment>
<dbReference type="InterPro" id="IPR006685">
    <property type="entry name" value="MscS_channel_2nd"/>
</dbReference>
<name>A0A9D9EA34_9SPIR</name>
<dbReference type="InterPro" id="IPR011066">
    <property type="entry name" value="MscS_channel_C_sf"/>
</dbReference>
<dbReference type="InterPro" id="IPR011014">
    <property type="entry name" value="MscS_channel_TM-2"/>
</dbReference>
<evidence type="ECO:0000313" key="12">
    <source>
        <dbReference type="Proteomes" id="UP000823633"/>
    </source>
</evidence>
<dbReference type="Gene3D" id="1.10.287.1260">
    <property type="match status" value="1"/>
</dbReference>
<reference evidence="11" key="1">
    <citation type="submission" date="2020-10" db="EMBL/GenBank/DDBJ databases">
        <authorList>
            <person name="Gilroy R."/>
        </authorList>
    </citation>
    <scope>NUCLEOTIDE SEQUENCE</scope>
    <source>
        <strain evidence="11">11167</strain>
    </source>
</reference>
<feature type="transmembrane region" description="Helical" evidence="7">
    <location>
        <begin position="61"/>
        <end position="81"/>
    </location>
</feature>
<keyword evidence="6 7" id="KW-0472">Membrane</keyword>
<evidence type="ECO:0000256" key="3">
    <source>
        <dbReference type="ARBA" id="ARBA00022475"/>
    </source>
</evidence>
<sequence length="277" mass="29803">MTTLESLIALGAENLLGIIIKLLLSGLAFLIAKLVTTLVARALNKAASHEASRLTPLMAGFIIKVVRVVVWLIAILVILQIWGINMAPVIAGLGITGVVLGFALQESISNIFSGLLLALNNPFGIGDYVVIGSVAEGTVTGMDAVSCTLLTADKKKITMANKLVLAEAITNVSASDTRRLDMTVGVAYGSDLDKVKGLILSLLESYDEVLSDPAPIVEVSKLNDSSVDFIVRPYVPNADYWSVNWRFQKDIYDLLNREGIEIPYNKLDVTVTNKEGE</sequence>
<organism evidence="11 12">
    <name type="scientific">Candidatus Aphodenecus pullistercoris</name>
    <dbReference type="NCBI Taxonomy" id="2840669"/>
    <lineage>
        <taxon>Bacteria</taxon>
        <taxon>Pseudomonadati</taxon>
        <taxon>Spirochaetota</taxon>
        <taxon>Spirochaetia</taxon>
        <taxon>Spirochaetales</taxon>
        <taxon>Candidatus Aphodenecus</taxon>
    </lineage>
</organism>
<evidence type="ECO:0000313" key="11">
    <source>
        <dbReference type="EMBL" id="MBO8443959.1"/>
    </source>
</evidence>
<feature type="transmembrane region" description="Helical" evidence="7">
    <location>
        <begin position="15"/>
        <end position="40"/>
    </location>
</feature>
<dbReference type="Proteomes" id="UP000823633">
    <property type="component" value="Unassembled WGS sequence"/>
</dbReference>
<evidence type="ECO:0000256" key="7">
    <source>
        <dbReference type="SAM" id="Phobius"/>
    </source>
</evidence>
<dbReference type="InterPro" id="IPR049278">
    <property type="entry name" value="MS_channel_C"/>
</dbReference>
<dbReference type="PANTHER" id="PTHR30221:SF1">
    <property type="entry name" value="SMALL-CONDUCTANCE MECHANOSENSITIVE CHANNEL"/>
    <property type="match status" value="1"/>
</dbReference>